<feature type="transmembrane region" description="Helical" evidence="1">
    <location>
        <begin position="304"/>
        <end position="322"/>
    </location>
</feature>
<feature type="transmembrane region" description="Helical" evidence="1">
    <location>
        <begin position="178"/>
        <end position="194"/>
    </location>
</feature>
<evidence type="ECO:0000313" key="2">
    <source>
        <dbReference type="EMBL" id="AZS17510.1"/>
    </source>
</evidence>
<feature type="transmembrane region" description="Helical" evidence="1">
    <location>
        <begin position="474"/>
        <end position="493"/>
    </location>
</feature>
<dbReference type="Proteomes" id="UP000270678">
    <property type="component" value="Chromosome"/>
</dbReference>
<keyword evidence="1" id="KW-1133">Transmembrane helix</keyword>
<sequence length="910" mass="103949">MYRLTNFYNSRWFNVALFIMFLCLPFLIYWDLFISNKSLVSGDGIQYYSLKSLIKFSLAQGEFPLWNKYLANGTPFASDFTNNAFYPFAIILSLLPFKLFIYSYYALHLAIGSFFTYLFIKELGCGKIAALCTALIYELSIHMGGYRKEHITILATIIYLPVILYFIQKYMNTRSKKWLLFSSVAMAFQFYVAFIQDVVYTDIAVGIFFLIMAIHNRMTIKKVIADGLVWVGSYFGLIAFQLLPTVQLVREYAGNGAASASIDYFQFYSIHFSKLAMMLFPRIFGENVFDSFGAYFSSGFDIELFLGVFVFLILLFGIIRYFSDFRVKVSLGMMIGVFLFSASTHIPLLSELLYRIPGINGFRVPSRSLFIFIFFALVLFAVTLSKLRMVEQMKKIYTFSRWFVLGTCALLGCALFANTANLMSDSNFDGAIAFYQYFKTAFLPGLVALFSAFIIFYVMQKWSKKWSKEQYKKAYGCLGVVIVLVTFLETYSYSTVSYARNIDDFVLKDEASQFISDNVGDFKVWDASVTPSNITNINANLFKGFSSINAYIPFNNPRLYKLFSNTDNQVPLNNTGLLRIFPNAENNLVEHNDLLSMLGIKYIIDSGNLVAEETETKKIVKWANTIYKNDSILVPDSTGEIFVYSQPVEIKPNTFYKVKFNLESVGPQSLFYVDFYGGEKYDLEEQQKVFNIQPGASHYSAVIYSGDTTGIDEINLRIVSTPTSDMQITDFSLVEAEMQIQEHVYKPVFVEGPDRIFENTNAKDILYAPQETQSIENASEIYTNRFDYDLSNVSYVENFKNMDLKHANTTISDENFKNNSISAKVHSDKPSFINFSQNYYPGWKAKVNGKETPIYMVNGLIQGIEVPAGDSEIKFYFYPKVLFVGGFITLLTLGSMVYLIFRGSREKKVL</sequence>
<feature type="transmembrane region" description="Helical" evidence="1">
    <location>
        <begin position="329"/>
        <end position="349"/>
    </location>
</feature>
<dbReference type="InterPro" id="IPR018580">
    <property type="entry name" value="Uncharacterised_YfhO"/>
</dbReference>
<reference evidence="3" key="1">
    <citation type="submission" date="2018-12" db="EMBL/GenBank/DDBJ databases">
        <title>Complete genome sequence of Paenibacillus sp. MBLB1234.</title>
        <authorList>
            <person name="Nam Y.-D."/>
            <person name="Kang J."/>
            <person name="Chung W.-H."/>
            <person name="Park Y.S."/>
        </authorList>
    </citation>
    <scope>NUCLEOTIDE SEQUENCE [LARGE SCALE GENOMIC DNA]</scope>
    <source>
        <strain evidence="3">MBLB1234</strain>
    </source>
</reference>
<proteinExistence type="predicted"/>
<organism evidence="2 3">
    <name type="scientific">Paenibacillus lutimineralis</name>
    <dbReference type="NCBI Taxonomy" id="2707005"/>
    <lineage>
        <taxon>Bacteria</taxon>
        <taxon>Bacillati</taxon>
        <taxon>Bacillota</taxon>
        <taxon>Bacilli</taxon>
        <taxon>Bacillales</taxon>
        <taxon>Paenibacillaceae</taxon>
        <taxon>Paenibacillus</taxon>
    </lineage>
</organism>
<feature type="transmembrane region" description="Helical" evidence="1">
    <location>
        <begin position="437"/>
        <end position="458"/>
    </location>
</feature>
<dbReference type="PANTHER" id="PTHR38454:SF1">
    <property type="entry name" value="INTEGRAL MEMBRANE PROTEIN"/>
    <property type="match status" value="1"/>
</dbReference>
<evidence type="ECO:0000256" key="1">
    <source>
        <dbReference type="SAM" id="Phobius"/>
    </source>
</evidence>
<dbReference type="EMBL" id="CP034346">
    <property type="protein sequence ID" value="AZS17510.1"/>
    <property type="molecule type" value="Genomic_DNA"/>
</dbReference>
<feature type="transmembrane region" description="Helical" evidence="1">
    <location>
        <begin position="881"/>
        <end position="901"/>
    </location>
</feature>
<keyword evidence="3" id="KW-1185">Reference proteome</keyword>
<dbReference type="Pfam" id="PF09586">
    <property type="entry name" value="YfhO"/>
    <property type="match status" value="1"/>
</dbReference>
<feature type="transmembrane region" description="Helical" evidence="1">
    <location>
        <begin position="149"/>
        <end position="166"/>
    </location>
</feature>
<dbReference type="PANTHER" id="PTHR38454">
    <property type="entry name" value="INTEGRAL MEMBRANE PROTEIN-RELATED"/>
    <property type="match status" value="1"/>
</dbReference>
<evidence type="ECO:0008006" key="4">
    <source>
        <dbReference type="Google" id="ProtNLM"/>
    </source>
</evidence>
<accession>A0A3S9V4P3</accession>
<keyword evidence="1" id="KW-0812">Transmembrane</keyword>
<feature type="transmembrane region" description="Helical" evidence="1">
    <location>
        <begin position="369"/>
        <end position="387"/>
    </location>
</feature>
<dbReference type="OrthoDB" id="9772884at2"/>
<feature type="transmembrane region" description="Helical" evidence="1">
    <location>
        <begin position="84"/>
        <end position="107"/>
    </location>
</feature>
<name>A0A3S9V4P3_9BACL</name>
<protein>
    <recommendedName>
        <fullName evidence="4">YfhO family protein</fullName>
    </recommendedName>
</protein>
<dbReference type="AlphaFoldDB" id="A0A3S9V4P3"/>
<gene>
    <name evidence="2" type="ORF">EI981_25835</name>
</gene>
<feature type="transmembrane region" description="Helical" evidence="1">
    <location>
        <begin position="399"/>
        <end position="417"/>
    </location>
</feature>
<keyword evidence="1" id="KW-0472">Membrane</keyword>
<feature type="transmembrane region" description="Helical" evidence="1">
    <location>
        <begin position="12"/>
        <end position="30"/>
    </location>
</feature>
<feature type="transmembrane region" description="Helical" evidence="1">
    <location>
        <begin position="200"/>
        <end position="216"/>
    </location>
</feature>
<dbReference type="KEGG" id="plut:EI981_25835"/>
<evidence type="ECO:0000313" key="3">
    <source>
        <dbReference type="Proteomes" id="UP000270678"/>
    </source>
</evidence>
<feature type="transmembrane region" description="Helical" evidence="1">
    <location>
        <begin position="223"/>
        <end position="243"/>
    </location>
</feature>
<feature type="transmembrane region" description="Helical" evidence="1">
    <location>
        <begin position="114"/>
        <end position="137"/>
    </location>
</feature>